<feature type="compositionally biased region" description="Basic and acidic residues" evidence="1">
    <location>
        <begin position="178"/>
        <end position="208"/>
    </location>
</feature>
<feature type="compositionally biased region" description="Basic and acidic residues" evidence="1">
    <location>
        <begin position="218"/>
        <end position="232"/>
    </location>
</feature>
<sequence length="434" mass="48163">SQRSGVVVGAAMEGKKARKNAQTPHQKTEDEEKTTDGANHKTTGFVRSMRKLMKNKKKKSDKSGSSSGSTTTTGSSSSRHHLVSEFTRARPHKETAAPKPGEKVDDKELRGAPALVATPGVPVGPTLPTPVNPIPQATMMVFTVFENDPAAKGAAGGGEKLAVCRPDKDAKLQWQSEEAERAASRERSKEDQTDEDHARTTTPEEKTPVKKKSKQRTKKLDSQHPTAREKAKTPMKGGRTPVTAKGRTPARTPRYSSARPALLGAALGLLPFLAGDGPALAELCKSPKDILVGTKFHINANFSSASKEFMYACAKRTISEWPHKEVDLADKATIQTSILYALVVILALFTAAVSVHWYIRDKRETERVRELIDYHLIAMRRARYLKARAKRESSFQRRAGIAQRKEEKMRQKKKKEDEERRRKAKEERRSKGKR</sequence>
<reference evidence="3" key="2">
    <citation type="submission" date="2022-06" db="UniProtKB">
        <authorList>
            <consortium name="EnsemblMetazoa"/>
        </authorList>
    </citation>
    <scope>IDENTIFICATION</scope>
    <source>
        <strain evidence="3">PS312</strain>
    </source>
</reference>
<dbReference type="AlphaFoldDB" id="A0A2A6BIH8"/>
<feature type="compositionally biased region" description="Basic and acidic residues" evidence="1">
    <location>
        <begin position="26"/>
        <end position="39"/>
    </location>
</feature>
<feature type="compositionally biased region" description="Basic and acidic residues" evidence="1">
    <location>
        <begin position="92"/>
        <end position="110"/>
    </location>
</feature>
<proteinExistence type="predicted"/>
<feature type="region of interest" description="Disordered" evidence="1">
    <location>
        <begin position="171"/>
        <end position="257"/>
    </location>
</feature>
<evidence type="ECO:0000256" key="2">
    <source>
        <dbReference type="SAM" id="Phobius"/>
    </source>
</evidence>
<evidence type="ECO:0000313" key="4">
    <source>
        <dbReference type="Proteomes" id="UP000005239"/>
    </source>
</evidence>
<keyword evidence="2" id="KW-0472">Membrane</keyword>
<reference evidence="4" key="1">
    <citation type="journal article" date="2008" name="Nat. Genet.">
        <title>The Pristionchus pacificus genome provides a unique perspective on nematode lifestyle and parasitism.</title>
        <authorList>
            <person name="Dieterich C."/>
            <person name="Clifton S.W."/>
            <person name="Schuster L.N."/>
            <person name="Chinwalla A."/>
            <person name="Delehaunty K."/>
            <person name="Dinkelacker I."/>
            <person name="Fulton L."/>
            <person name="Fulton R."/>
            <person name="Godfrey J."/>
            <person name="Minx P."/>
            <person name="Mitreva M."/>
            <person name="Roeseler W."/>
            <person name="Tian H."/>
            <person name="Witte H."/>
            <person name="Yang S.P."/>
            <person name="Wilson R.K."/>
            <person name="Sommer R.J."/>
        </authorList>
    </citation>
    <scope>NUCLEOTIDE SEQUENCE [LARGE SCALE GENOMIC DNA]</scope>
    <source>
        <strain evidence="4">PS312</strain>
    </source>
</reference>
<feature type="region of interest" description="Disordered" evidence="1">
    <location>
        <begin position="392"/>
        <end position="434"/>
    </location>
</feature>
<feature type="transmembrane region" description="Helical" evidence="2">
    <location>
        <begin position="338"/>
        <end position="359"/>
    </location>
</feature>
<feature type="compositionally biased region" description="Low complexity" evidence="1">
    <location>
        <begin position="63"/>
        <end position="77"/>
    </location>
</feature>
<name>A0A2A6BIH8_PRIPA</name>
<gene>
    <name evidence="3" type="primary">WBGene00114189</name>
</gene>
<evidence type="ECO:0000256" key="1">
    <source>
        <dbReference type="SAM" id="MobiDB-lite"/>
    </source>
</evidence>
<feature type="compositionally biased region" description="Low complexity" evidence="1">
    <location>
        <begin position="111"/>
        <end position="124"/>
    </location>
</feature>
<protein>
    <submittedName>
        <fullName evidence="3">Uncharacterized protein</fullName>
    </submittedName>
</protein>
<dbReference type="Proteomes" id="UP000005239">
    <property type="component" value="Unassembled WGS sequence"/>
</dbReference>
<feature type="compositionally biased region" description="Basic and acidic residues" evidence="1">
    <location>
        <begin position="403"/>
        <end position="434"/>
    </location>
</feature>
<keyword evidence="2" id="KW-1133">Transmembrane helix</keyword>
<accession>A0A8R1YGW2</accession>
<keyword evidence="2" id="KW-0812">Transmembrane</keyword>
<feature type="compositionally biased region" description="Basic residues" evidence="1">
    <location>
        <begin position="48"/>
        <end position="60"/>
    </location>
</feature>
<feature type="region of interest" description="Disordered" evidence="1">
    <location>
        <begin position="1"/>
        <end position="129"/>
    </location>
</feature>
<organism evidence="3 4">
    <name type="scientific">Pristionchus pacificus</name>
    <name type="common">Parasitic nematode worm</name>
    <dbReference type="NCBI Taxonomy" id="54126"/>
    <lineage>
        <taxon>Eukaryota</taxon>
        <taxon>Metazoa</taxon>
        <taxon>Ecdysozoa</taxon>
        <taxon>Nematoda</taxon>
        <taxon>Chromadorea</taxon>
        <taxon>Rhabditida</taxon>
        <taxon>Rhabditina</taxon>
        <taxon>Diplogasteromorpha</taxon>
        <taxon>Diplogasteroidea</taxon>
        <taxon>Neodiplogasteridae</taxon>
        <taxon>Pristionchus</taxon>
    </lineage>
</organism>
<evidence type="ECO:0000313" key="3">
    <source>
        <dbReference type="EnsemblMetazoa" id="PPA24635.1"/>
    </source>
</evidence>
<keyword evidence="4" id="KW-1185">Reference proteome</keyword>
<dbReference type="EnsemblMetazoa" id="PPA24635.1">
    <property type="protein sequence ID" value="PPA24635.1"/>
    <property type="gene ID" value="WBGene00114189"/>
</dbReference>
<accession>A0A2A6BIH8</accession>